<evidence type="ECO:0000256" key="1">
    <source>
        <dbReference type="SAM" id="MobiDB-lite"/>
    </source>
</evidence>
<evidence type="ECO:0000313" key="4">
    <source>
        <dbReference type="EMBL" id="MED6263029.1"/>
    </source>
</evidence>
<keyword evidence="3" id="KW-0732">Signal</keyword>
<reference evidence="4 5" key="1">
    <citation type="submission" date="2021-06" db="EMBL/GenBank/DDBJ databases">
        <authorList>
            <person name="Palmer J.M."/>
        </authorList>
    </citation>
    <scope>NUCLEOTIDE SEQUENCE [LARGE SCALE GENOMIC DNA]</scope>
    <source>
        <strain evidence="4 5">CL_MEX2019</strain>
        <tissue evidence="4">Muscle</tissue>
    </source>
</reference>
<evidence type="ECO:0000256" key="2">
    <source>
        <dbReference type="SAM" id="Phobius"/>
    </source>
</evidence>
<evidence type="ECO:0000313" key="5">
    <source>
        <dbReference type="Proteomes" id="UP001352852"/>
    </source>
</evidence>
<keyword evidence="2" id="KW-0472">Membrane</keyword>
<feature type="signal peptide" evidence="3">
    <location>
        <begin position="1"/>
        <end position="23"/>
    </location>
</feature>
<organism evidence="4 5">
    <name type="scientific">Characodon lateralis</name>
    <dbReference type="NCBI Taxonomy" id="208331"/>
    <lineage>
        <taxon>Eukaryota</taxon>
        <taxon>Metazoa</taxon>
        <taxon>Chordata</taxon>
        <taxon>Craniata</taxon>
        <taxon>Vertebrata</taxon>
        <taxon>Euteleostomi</taxon>
        <taxon>Actinopterygii</taxon>
        <taxon>Neopterygii</taxon>
        <taxon>Teleostei</taxon>
        <taxon>Neoteleostei</taxon>
        <taxon>Acanthomorphata</taxon>
        <taxon>Ovalentaria</taxon>
        <taxon>Atherinomorphae</taxon>
        <taxon>Cyprinodontiformes</taxon>
        <taxon>Goodeidae</taxon>
        <taxon>Characodon</taxon>
    </lineage>
</organism>
<gene>
    <name evidence="4" type="ORF">CHARACLAT_000168</name>
</gene>
<accession>A0ABU7CK61</accession>
<feature type="chain" id="PRO_5045412484" evidence="3">
    <location>
        <begin position="24"/>
        <end position="330"/>
    </location>
</feature>
<feature type="transmembrane region" description="Helical" evidence="2">
    <location>
        <begin position="140"/>
        <end position="160"/>
    </location>
</feature>
<dbReference type="Proteomes" id="UP001352852">
    <property type="component" value="Unassembled WGS sequence"/>
</dbReference>
<keyword evidence="2" id="KW-0812">Transmembrane</keyword>
<feature type="region of interest" description="Disordered" evidence="1">
    <location>
        <begin position="206"/>
        <end position="229"/>
    </location>
</feature>
<proteinExistence type="predicted"/>
<name>A0ABU7CK61_9TELE</name>
<comment type="caution">
    <text evidence="4">The sequence shown here is derived from an EMBL/GenBank/DDBJ whole genome shotgun (WGS) entry which is preliminary data.</text>
</comment>
<keyword evidence="2" id="KW-1133">Transmembrane helix</keyword>
<evidence type="ECO:0000256" key="3">
    <source>
        <dbReference type="SAM" id="SignalP"/>
    </source>
</evidence>
<keyword evidence="5" id="KW-1185">Reference proteome</keyword>
<sequence>MSFQILLRITSLILLECVRHTSGTSGCLLENTTCTDIRVAEGFRFKHQCPEGSEISVEATDKTHLAIADLRKQSFSHVADIVKMDNHTVITKNCQDLIITCTIVTENLVHLGEKCVNIKTSSAWNASLFQPDDFSLSPGYIAAIPIFIFSALLLISYCCWKKEQGNQLNATYLRYVITCSCFRRGIFHSVPRNQEGSGFPMVGTRDIAGQHNGDIRNGRDPRGSGETDQHTLESVISFRNMREDPGGINGTAGREIKRELDGGGAAAHRQAEEQPLLPDQRTASEGLDMAGEAVALVNELSFDQDRISRCSAAPDTDVESIRCGNPTRKI</sequence>
<feature type="compositionally biased region" description="Basic and acidic residues" evidence="1">
    <location>
        <begin position="213"/>
        <end position="229"/>
    </location>
</feature>
<protein>
    <submittedName>
        <fullName evidence="4">Uncharacterized protein</fullName>
    </submittedName>
</protein>
<dbReference type="EMBL" id="JAHUTJ010000005">
    <property type="protein sequence ID" value="MED6263029.1"/>
    <property type="molecule type" value="Genomic_DNA"/>
</dbReference>